<dbReference type="PROSITE" id="PS50089">
    <property type="entry name" value="ZF_RING_2"/>
    <property type="match status" value="1"/>
</dbReference>
<evidence type="ECO:0000256" key="8">
    <source>
        <dbReference type="SAM" id="MobiDB-lite"/>
    </source>
</evidence>
<evidence type="ECO:0000256" key="7">
    <source>
        <dbReference type="PROSITE-ProRule" id="PRU00175"/>
    </source>
</evidence>
<organism evidence="11 12">
    <name type="scientific">Coprinopsis marcescibilis</name>
    <name type="common">Agaric fungus</name>
    <name type="synonym">Psathyrella marcescibilis</name>
    <dbReference type="NCBI Taxonomy" id="230819"/>
    <lineage>
        <taxon>Eukaryota</taxon>
        <taxon>Fungi</taxon>
        <taxon>Dikarya</taxon>
        <taxon>Basidiomycota</taxon>
        <taxon>Agaricomycotina</taxon>
        <taxon>Agaricomycetes</taxon>
        <taxon>Agaricomycetidae</taxon>
        <taxon>Agaricales</taxon>
        <taxon>Agaricineae</taxon>
        <taxon>Psathyrellaceae</taxon>
        <taxon>Coprinopsis</taxon>
    </lineage>
</organism>
<evidence type="ECO:0000259" key="10">
    <source>
        <dbReference type="PROSITE" id="PS51873"/>
    </source>
</evidence>
<dbReference type="PANTHER" id="PTHR11685">
    <property type="entry name" value="RBR FAMILY RING FINGER AND IBR DOMAIN-CONTAINING"/>
    <property type="match status" value="1"/>
</dbReference>
<dbReference type="Pfam" id="PF22191">
    <property type="entry name" value="IBR_1"/>
    <property type="match status" value="1"/>
</dbReference>
<dbReference type="SMART" id="SM00184">
    <property type="entry name" value="RING"/>
    <property type="match status" value="2"/>
</dbReference>
<dbReference type="InterPro" id="IPR018957">
    <property type="entry name" value="Znf_C3HC4_RING-type"/>
</dbReference>
<accession>A0A5C3KZX0</accession>
<dbReference type="Gene3D" id="3.30.40.10">
    <property type="entry name" value="Zinc/RING finger domain, C3HC4 (zinc finger)"/>
    <property type="match status" value="1"/>
</dbReference>
<feature type="compositionally biased region" description="Low complexity" evidence="8">
    <location>
        <begin position="294"/>
        <end position="308"/>
    </location>
</feature>
<dbReference type="Proteomes" id="UP000307440">
    <property type="component" value="Unassembled WGS sequence"/>
</dbReference>
<dbReference type="STRING" id="230819.A0A5C3KZX0"/>
<dbReference type="InterPro" id="IPR001841">
    <property type="entry name" value="Znf_RING"/>
</dbReference>
<dbReference type="SUPFAM" id="SSF57850">
    <property type="entry name" value="RING/U-box"/>
    <property type="match status" value="2"/>
</dbReference>
<keyword evidence="1" id="KW-0808">Transferase</keyword>
<evidence type="ECO:0000313" key="12">
    <source>
        <dbReference type="Proteomes" id="UP000307440"/>
    </source>
</evidence>
<dbReference type="Pfam" id="PF00097">
    <property type="entry name" value="zf-C3HC4"/>
    <property type="match status" value="1"/>
</dbReference>
<dbReference type="GO" id="GO:0016567">
    <property type="term" value="P:protein ubiquitination"/>
    <property type="evidence" value="ECO:0007669"/>
    <property type="project" value="InterPro"/>
</dbReference>
<evidence type="ECO:0000256" key="6">
    <source>
        <dbReference type="ARBA" id="ARBA00022833"/>
    </source>
</evidence>
<keyword evidence="12" id="KW-1185">Reference proteome</keyword>
<dbReference type="InterPro" id="IPR017907">
    <property type="entry name" value="Znf_RING_CS"/>
</dbReference>
<dbReference type="EMBL" id="ML210177">
    <property type="protein sequence ID" value="TFK26234.1"/>
    <property type="molecule type" value="Genomic_DNA"/>
</dbReference>
<feature type="region of interest" description="Disordered" evidence="8">
    <location>
        <begin position="1"/>
        <end position="34"/>
    </location>
</feature>
<feature type="compositionally biased region" description="Polar residues" evidence="8">
    <location>
        <begin position="280"/>
        <end position="293"/>
    </location>
</feature>
<dbReference type="InterPro" id="IPR031127">
    <property type="entry name" value="E3_UB_ligase_RBR"/>
</dbReference>
<gene>
    <name evidence="11" type="ORF">FA15DRAFT_755248</name>
</gene>
<dbReference type="CDD" id="cd22584">
    <property type="entry name" value="Rcat_RBR_unk"/>
    <property type="match status" value="1"/>
</dbReference>
<feature type="domain" description="RING-type" evidence="10">
    <location>
        <begin position="573"/>
        <end position="794"/>
    </location>
</feature>
<reference evidence="11 12" key="1">
    <citation type="journal article" date="2019" name="Nat. Ecol. Evol.">
        <title>Megaphylogeny resolves global patterns of mushroom evolution.</title>
        <authorList>
            <person name="Varga T."/>
            <person name="Krizsan K."/>
            <person name="Foldi C."/>
            <person name="Dima B."/>
            <person name="Sanchez-Garcia M."/>
            <person name="Sanchez-Ramirez S."/>
            <person name="Szollosi G.J."/>
            <person name="Szarkandi J.G."/>
            <person name="Papp V."/>
            <person name="Albert L."/>
            <person name="Andreopoulos W."/>
            <person name="Angelini C."/>
            <person name="Antonin V."/>
            <person name="Barry K.W."/>
            <person name="Bougher N.L."/>
            <person name="Buchanan P."/>
            <person name="Buyck B."/>
            <person name="Bense V."/>
            <person name="Catcheside P."/>
            <person name="Chovatia M."/>
            <person name="Cooper J."/>
            <person name="Damon W."/>
            <person name="Desjardin D."/>
            <person name="Finy P."/>
            <person name="Geml J."/>
            <person name="Haridas S."/>
            <person name="Hughes K."/>
            <person name="Justo A."/>
            <person name="Karasinski D."/>
            <person name="Kautmanova I."/>
            <person name="Kiss B."/>
            <person name="Kocsube S."/>
            <person name="Kotiranta H."/>
            <person name="LaButti K.M."/>
            <person name="Lechner B.E."/>
            <person name="Liimatainen K."/>
            <person name="Lipzen A."/>
            <person name="Lukacs Z."/>
            <person name="Mihaltcheva S."/>
            <person name="Morgado L.N."/>
            <person name="Niskanen T."/>
            <person name="Noordeloos M.E."/>
            <person name="Ohm R.A."/>
            <person name="Ortiz-Santana B."/>
            <person name="Ovrebo C."/>
            <person name="Racz N."/>
            <person name="Riley R."/>
            <person name="Savchenko A."/>
            <person name="Shiryaev A."/>
            <person name="Soop K."/>
            <person name="Spirin V."/>
            <person name="Szebenyi C."/>
            <person name="Tomsovsky M."/>
            <person name="Tulloss R.E."/>
            <person name="Uehling J."/>
            <person name="Grigoriev I.V."/>
            <person name="Vagvolgyi C."/>
            <person name="Papp T."/>
            <person name="Martin F.M."/>
            <person name="Miettinen O."/>
            <person name="Hibbett D.S."/>
            <person name="Nagy L.G."/>
        </authorList>
    </citation>
    <scope>NUCLEOTIDE SEQUENCE [LARGE SCALE GENOMIC DNA]</scope>
    <source>
        <strain evidence="11 12">CBS 121175</strain>
    </source>
</reference>
<keyword evidence="5" id="KW-0833">Ubl conjugation pathway</keyword>
<dbReference type="GO" id="GO:0008270">
    <property type="term" value="F:zinc ion binding"/>
    <property type="evidence" value="ECO:0007669"/>
    <property type="project" value="UniProtKB-KW"/>
</dbReference>
<evidence type="ECO:0000313" key="11">
    <source>
        <dbReference type="EMBL" id="TFK26234.1"/>
    </source>
</evidence>
<dbReference type="PROSITE" id="PS51873">
    <property type="entry name" value="TRIAD"/>
    <property type="match status" value="1"/>
</dbReference>
<evidence type="ECO:0000256" key="3">
    <source>
        <dbReference type="ARBA" id="ARBA00022737"/>
    </source>
</evidence>
<feature type="region of interest" description="Disordered" evidence="8">
    <location>
        <begin position="380"/>
        <end position="436"/>
    </location>
</feature>
<evidence type="ECO:0000256" key="2">
    <source>
        <dbReference type="ARBA" id="ARBA00022723"/>
    </source>
</evidence>
<keyword evidence="3" id="KW-0677">Repeat</keyword>
<evidence type="ECO:0008006" key="13">
    <source>
        <dbReference type="Google" id="ProtNLM"/>
    </source>
</evidence>
<keyword evidence="4 7" id="KW-0863">Zinc-finger</keyword>
<evidence type="ECO:0000259" key="9">
    <source>
        <dbReference type="PROSITE" id="PS50089"/>
    </source>
</evidence>
<feature type="compositionally biased region" description="Low complexity" evidence="8">
    <location>
        <begin position="403"/>
        <end position="418"/>
    </location>
</feature>
<evidence type="ECO:0000256" key="1">
    <source>
        <dbReference type="ARBA" id="ARBA00022679"/>
    </source>
</evidence>
<feature type="region of interest" description="Disordered" evidence="8">
    <location>
        <begin position="262"/>
        <end position="364"/>
    </location>
</feature>
<sequence>MVKATAQEDASNTATTNETKVDSSHGNVVNGQTKGKTRLMHLSAAGSRTISPLLEEHSEAMCPLLGLLAIQSLYSAWESSKWLPSDGQVKQLEEVLNKEKDAIQSQFRRIKAVQDCNSTVSALLTTPVLSSTLASCQGQGNEPDEIALTFQNVVDKLNTTGLVPTESLPIASLFSITSSGGSSSFPRGHSTLVAISFRFQSAFKTRFLVAGYLLTANHDVSNFQVEVFESDKLAADCIMGLLEKLDATAFRPYFVAQTGGLPIDPASNGTGDRGIFNDATPRSTPSNEGTSEDTVTPPAKSPSPAVSSKPKRRKAAPSQSKVPRKSGDDFSWMLSLQNRSVVPKPSDVETQPSTEDNEPDSPSVDLKVQMHSEDQLQLLFGRPQQRTGKGKPADSPSDTRAGNANVEASSESVEASSTGRGGAGSSKPKDSFKSTKSQDFQWQLNLMSLQPIVYENVSNVSRGSTAGTKRAPKVNGSWSPLMLRPELADDGEDWVNDTELNPFYDAKDKGKGKQTTRQGSGELTVAEAFTYRRARNEFAWQFALASMSLKPSEDYMKEREEQIKMLKIELGQIPFDCLICFEKIEWDDGARMKECEHSFCKSCASGHVVSKLQEGEFPIFCPVCFCDRDRKGPRGVVDEALMFELDLSQKDQDKYVELQMAQVSITLDCPACKKSMQIAREDYLAEPFIVCPLPPCKKRFCRACQLLVAGTETQHACKIDEALDELMKANGWRYCPGCKTPVQKESGCNHMTCRTPGCSAHFCYTCGEMIWDATYTNTLGLEISNHYKKCSQFDTTPPVPVNVAVNAAVNANRGRRRNGECLIQ</sequence>
<dbReference type="InterPro" id="IPR044066">
    <property type="entry name" value="TRIAD_supradom"/>
</dbReference>
<dbReference type="GO" id="GO:0004842">
    <property type="term" value="F:ubiquitin-protein transferase activity"/>
    <property type="evidence" value="ECO:0007669"/>
    <property type="project" value="InterPro"/>
</dbReference>
<dbReference type="OrthoDB" id="1431934at2759"/>
<evidence type="ECO:0000256" key="4">
    <source>
        <dbReference type="ARBA" id="ARBA00022771"/>
    </source>
</evidence>
<dbReference type="PROSITE" id="PS00518">
    <property type="entry name" value="ZF_RING_1"/>
    <property type="match status" value="1"/>
</dbReference>
<feature type="domain" description="RING-type" evidence="9">
    <location>
        <begin position="577"/>
        <end position="624"/>
    </location>
</feature>
<name>A0A5C3KZX0_COPMA</name>
<keyword evidence="6" id="KW-0862">Zinc</keyword>
<dbReference type="InterPro" id="IPR013083">
    <property type="entry name" value="Znf_RING/FYVE/PHD"/>
</dbReference>
<feature type="compositionally biased region" description="Polar residues" evidence="8">
    <location>
        <begin position="8"/>
        <end position="34"/>
    </location>
</feature>
<keyword evidence="2" id="KW-0479">Metal-binding</keyword>
<evidence type="ECO:0000256" key="5">
    <source>
        <dbReference type="ARBA" id="ARBA00022786"/>
    </source>
</evidence>
<dbReference type="AlphaFoldDB" id="A0A5C3KZX0"/>
<proteinExistence type="predicted"/>
<protein>
    <recommendedName>
        <fullName evidence="13">RING-type domain-containing protein</fullName>
    </recommendedName>
</protein>
<dbReference type="Gene3D" id="1.20.120.1750">
    <property type="match status" value="1"/>
</dbReference>